<dbReference type="Proteomes" id="UP000599179">
    <property type="component" value="Unassembled WGS sequence"/>
</dbReference>
<dbReference type="SUPFAM" id="SSF46689">
    <property type="entry name" value="Homeodomain-like"/>
    <property type="match status" value="1"/>
</dbReference>
<keyword evidence="5" id="KW-1185">Reference proteome</keyword>
<name>A0ABQ1SE25_9FLAO</name>
<protein>
    <submittedName>
        <fullName evidence="4">TetR family transcriptional regulator</fullName>
    </submittedName>
</protein>
<sequence length="230" mass="26933">MEQLLSNIRIQINENLYIKDPESSNLGSQIVTQGIELIKEIGFEQFTFKKLAKRIQSTESSIYRYFENKHKFLLYITSLYWSYMEYRLVIATNSIQDCTQKLMKAIEIVTGTPENLSLSLAINQLALREIVIEEFTKAYHNKAVDDENKKGFFQVYKRLVFRLVEMIQHVNKDYLYPRSLASSVIDGALHQHYLAMHFQNITDCDSEEKTCQFFKNIVSNQLNLATNEFN</sequence>
<dbReference type="Pfam" id="PF00440">
    <property type="entry name" value="TetR_N"/>
    <property type="match status" value="1"/>
</dbReference>
<accession>A0ABQ1SE25</accession>
<organism evidence="4 5">
    <name type="scientific">Psychroflexus planctonicus</name>
    <dbReference type="NCBI Taxonomy" id="1526575"/>
    <lineage>
        <taxon>Bacteria</taxon>
        <taxon>Pseudomonadati</taxon>
        <taxon>Bacteroidota</taxon>
        <taxon>Flavobacteriia</taxon>
        <taxon>Flavobacteriales</taxon>
        <taxon>Flavobacteriaceae</taxon>
        <taxon>Psychroflexus</taxon>
    </lineage>
</organism>
<proteinExistence type="predicted"/>
<evidence type="ECO:0000256" key="2">
    <source>
        <dbReference type="PROSITE-ProRule" id="PRU00335"/>
    </source>
</evidence>
<dbReference type="Gene3D" id="1.10.357.10">
    <property type="entry name" value="Tetracycline Repressor, domain 2"/>
    <property type="match status" value="1"/>
</dbReference>
<evidence type="ECO:0000313" key="5">
    <source>
        <dbReference type="Proteomes" id="UP000599179"/>
    </source>
</evidence>
<dbReference type="RefSeq" id="WP_188457255.1">
    <property type="nucleotide sequence ID" value="NZ_BMGM01000001.1"/>
</dbReference>
<dbReference type="PROSITE" id="PS50977">
    <property type="entry name" value="HTH_TETR_2"/>
    <property type="match status" value="1"/>
</dbReference>
<dbReference type="EMBL" id="BMGM01000001">
    <property type="protein sequence ID" value="GGE25233.1"/>
    <property type="molecule type" value="Genomic_DNA"/>
</dbReference>
<keyword evidence="1 2" id="KW-0238">DNA-binding</keyword>
<feature type="DNA-binding region" description="H-T-H motif" evidence="2">
    <location>
        <begin position="47"/>
        <end position="66"/>
    </location>
</feature>
<dbReference type="InterPro" id="IPR001647">
    <property type="entry name" value="HTH_TetR"/>
</dbReference>
<evidence type="ECO:0000313" key="4">
    <source>
        <dbReference type="EMBL" id="GGE25233.1"/>
    </source>
</evidence>
<comment type="caution">
    <text evidence="4">The sequence shown here is derived from an EMBL/GenBank/DDBJ whole genome shotgun (WGS) entry which is preliminary data.</text>
</comment>
<reference evidence="5" key="1">
    <citation type="journal article" date="2019" name="Int. J. Syst. Evol. Microbiol.">
        <title>The Global Catalogue of Microorganisms (GCM) 10K type strain sequencing project: providing services to taxonomists for standard genome sequencing and annotation.</title>
        <authorList>
            <consortium name="The Broad Institute Genomics Platform"/>
            <consortium name="The Broad Institute Genome Sequencing Center for Infectious Disease"/>
            <person name="Wu L."/>
            <person name="Ma J."/>
        </authorList>
    </citation>
    <scope>NUCLEOTIDE SEQUENCE [LARGE SCALE GENOMIC DNA]</scope>
    <source>
        <strain evidence="5">CGMCC 1.12931</strain>
    </source>
</reference>
<evidence type="ECO:0000256" key="1">
    <source>
        <dbReference type="ARBA" id="ARBA00023125"/>
    </source>
</evidence>
<dbReference type="InterPro" id="IPR009057">
    <property type="entry name" value="Homeodomain-like_sf"/>
</dbReference>
<evidence type="ECO:0000259" key="3">
    <source>
        <dbReference type="PROSITE" id="PS50977"/>
    </source>
</evidence>
<gene>
    <name evidence="4" type="ORF">GCM10010832_02460</name>
</gene>
<feature type="domain" description="HTH tetR-type" evidence="3">
    <location>
        <begin position="24"/>
        <end position="84"/>
    </location>
</feature>